<accession>A0A669CZJ8</accession>
<evidence type="ECO:0000313" key="1">
    <source>
        <dbReference type="Ensembl" id="ENSONIP00000053576.1"/>
    </source>
</evidence>
<reference evidence="2" key="1">
    <citation type="submission" date="2012-01" db="EMBL/GenBank/DDBJ databases">
        <title>The Genome Sequence of Oreochromis niloticus (Nile Tilapia).</title>
        <authorList>
            <consortium name="Broad Institute Genome Assembly Team"/>
            <consortium name="Broad Institute Sequencing Platform"/>
            <person name="Di Palma F."/>
            <person name="Johnson J."/>
            <person name="Lander E.S."/>
            <person name="Lindblad-Toh K."/>
        </authorList>
    </citation>
    <scope>NUCLEOTIDE SEQUENCE [LARGE SCALE GENOMIC DNA]</scope>
</reference>
<name>A0A669CZJ8_ORENI</name>
<reference evidence="1" key="3">
    <citation type="submission" date="2025-09" db="UniProtKB">
        <authorList>
            <consortium name="Ensembl"/>
        </authorList>
    </citation>
    <scope>IDENTIFICATION</scope>
</reference>
<sequence length="115" mass="13199">MVDSNSSSSFCEATVMHKPARITSRMVSGDLHIEPQYIQYLQLTKKQKFKAIPLLCDLWLCWGGRLNPCGHPVSSSQGNRIDSKSVIQGAHVSRRLGKWQFIVLPIYTLNVWRRW</sequence>
<dbReference type="AlphaFoldDB" id="A0A669CZJ8"/>
<proteinExistence type="predicted"/>
<protein>
    <submittedName>
        <fullName evidence="1">Uncharacterized protein</fullName>
    </submittedName>
</protein>
<dbReference type="InParanoid" id="A0A669CZJ8"/>
<dbReference type="Proteomes" id="UP000005207">
    <property type="component" value="Linkage group LG1"/>
</dbReference>
<evidence type="ECO:0000313" key="2">
    <source>
        <dbReference type="Proteomes" id="UP000005207"/>
    </source>
</evidence>
<organism evidence="1 2">
    <name type="scientific">Oreochromis niloticus</name>
    <name type="common">Nile tilapia</name>
    <name type="synonym">Tilapia nilotica</name>
    <dbReference type="NCBI Taxonomy" id="8128"/>
    <lineage>
        <taxon>Eukaryota</taxon>
        <taxon>Metazoa</taxon>
        <taxon>Chordata</taxon>
        <taxon>Craniata</taxon>
        <taxon>Vertebrata</taxon>
        <taxon>Euteleostomi</taxon>
        <taxon>Actinopterygii</taxon>
        <taxon>Neopterygii</taxon>
        <taxon>Teleostei</taxon>
        <taxon>Neoteleostei</taxon>
        <taxon>Acanthomorphata</taxon>
        <taxon>Ovalentaria</taxon>
        <taxon>Cichlomorphae</taxon>
        <taxon>Cichliformes</taxon>
        <taxon>Cichlidae</taxon>
        <taxon>African cichlids</taxon>
        <taxon>Pseudocrenilabrinae</taxon>
        <taxon>Oreochromini</taxon>
        <taxon>Oreochromis</taxon>
    </lineage>
</organism>
<reference evidence="1" key="2">
    <citation type="submission" date="2025-08" db="UniProtKB">
        <authorList>
            <consortium name="Ensembl"/>
        </authorList>
    </citation>
    <scope>IDENTIFICATION</scope>
</reference>
<keyword evidence="2" id="KW-1185">Reference proteome</keyword>
<dbReference type="Ensembl" id="ENSONIT00000081124.1">
    <property type="protein sequence ID" value="ENSONIP00000053576.1"/>
    <property type="gene ID" value="ENSONIG00000031134.1"/>
</dbReference>